<reference evidence="1" key="2">
    <citation type="journal article" date="2015" name="Fish Shellfish Immunol.">
        <title>Early steps in the European eel (Anguilla anguilla)-Vibrio vulnificus interaction in the gills: Role of the RtxA13 toxin.</title>
        <authorList>
            <person name="Callol A."/>
            <person name="Pajuelo D."/>
            <person name="Ebbesson L."/>
            <person name="Teles M."/>
            <person name="MacKenzie S."/>
            <person name="Amaro C."/>
        </authorList>
    </citation>
    <scope>NUCLEOTIDE SEQUENCE</scope>
</reference>
<evidence type="ECO:0000313" key="1">
    <source>
        <dbReference type="EMBL" id="JAG99884.1"/>
    </source>
</evidence>
<name>A0A0E9P781_ANGAN</name>
<reference evidence="1" key="1">
    <citation type="submission" date="2014-11" db="EMBL/GenBank/DDBJ databases">
        <authorList>
            <person name="Amaro Gonzalez C."/>
        </authorList>
    </citation>
    <scope>NUCLEOTIDE SEQUENCE</scope>
</reference>
<protein>
    <submittedName>
        <fullName evidence="1">Uncharacterized protein</fullName>
    </submittedName>
</protein>
<organism evidence="1">
    <name type="scientific">Anguilla anguilla</name>
    <name type="common">European freshwater eel</name>
    <name type="synonym">Muraena anguilla</name>
    <dbReference type="NCBI Taxonomy" id="7936"/>
    <lineage>
        <taxon>Eukaryota</taxon>
        <taxon>Metazoa</taxon>
        <taxon>Chordata</taxon>
        <taxon>Craniata</taxon>
        <taxon>Vertebrata</taxon>
        <taxon>Euteleostomi</taxon>
        <taxon>Actinopterygii</taxon>
        <taxon>Neopterygii</taxon>
        <taxon>Teleostei</taxon>
        <taxon>Anguilliformes</taxon>
        <taxon>Anguillidae</taxon>
        <taxon>Anguilla</taxon>
    </lineage>
</organism>
<dbReference type="EMBL" id="GBXM01108692">
    <property type="protein sequence ID" value="JAG99884.1"/>
    <property type="molecule type" value="Transcribed_RNA"/>
</dbReference>
<accession>A0A0E9P781</accession>
<proteinExistence type="predicted"/>
<sequence>MSLLNLFIWTFTEVY</sequence>